<protein>
    <submittedName>
        <fullName evidence="1">Uncharacterized protein</fullName>
    </submittedName>
</protein>
<dbReference type="AlphaFoldDB" id="A0A0S2SJ22"/>
<name>A0A0S2SJ22_9GAMM</name>
<sequence length="43" mass="4471">MEFLDGDDTAVGSASLQGTTGRIGRVFDCRQDAELMGHEGGAV</sequence>
<evidence type="ECO:0000313" key="2">
    <source>
        <dbReference type="Proteomes" id="UP000058114"/>
    </source>
</evidence>
<dbReference type="Proteomes" id="UP000058114">
    <property type="component" value="Chromosome"/>
</dbReference>
<gene>
    <name evidence="1" type="ORF">WL1483_2269</name>
</gene>
<accession>A0A0S2SJ22</accession>
<evidence type="ECO:0000313" key="1">
    <source>
        <dbReference type="EMBL" id="ALP41688.1"/>
    </source>
</evidence>
<reference evidence="2" key="1">
    <citation type="submission" date="2015-10" db="EMBL/GenBank/DDBJ databases">
        <title>Complete Genome Sequence of Aeromonas schubertii strain WL1483.</title>
        <authorList>
            <person name="Liu L."/>
        </authorList>
    </citation>
    <scope>NUCLEOTIDE SEQUENCE [LARGE SCALE GENOMIC DNA]</scope>
    <source>
        <strain evidence="2">WL1483</strain>
    </source>
</reference>
<organism evidence="1 2">
    <name type="scientific">Aeromonas schubertii</name>
    <dbReference type="NCBI Taxonomy" id="652"/>
    <lineage>
        <taxon>Bacteria</taxon>
        <taxon>Pseudomonadati</taxon>
        <taxon>Pseudomonadota</taxon>
        <taxon>Gammaproteobacteria</taxon>
        <taxon>Aeromonadales</taxon>
        <taxon>Aeromonadaceae</taxon>
        <taxon>Aeromonas</taxon>
    </lineage>
</organism>
<proteinExistence type="predicted"/>
<reference evidence="1 2" key="2">
    <citation type="journal article" date="2016" name="Genome Announc.">
        <title>Complete Genome Sequence of the Highly Virulent Aeromonas schubertii Strain WL1483, Isolated from Diseased Snakehead Fish (Channa argus) in China.</title>
        <authorList>
            <person name="Liu L."/>
            <person name="Li N."/>
            <person name="Zhang D."/>
            <person name="Fu X."/>
            <person name="Shi C."/>
            <person name="Lin Q."/>
            <person name="Hao G."/>
        </authorList>
    </citation>
    <scope>NUCLEOTIDE SEQUENCE [LARGE SCALE GENOMIC DNA]</scope>
    <source>
        <strain evidence="1 2">WL1483</strain>
    </source>
</reference>
<dbReference type="KEGG" id="asr:WL1483_2269"/>
<dbReference type="EMBL" id="CP013067">
    <property type="protein sequence ID" value="ALP41688.1"/>
    <property type="molecule type" value="Genomic_DNA"/>
</dbReference>